<evidence type="ECO:0000256" key="1">
    <source>
        <dbReference type="SAM" id="MobiDB-lite"/>
    </source>
</evidence>
<proteinExistence type="predicted"/>
<gene>
    <name evidence="2" type="ORF">BCR33DRAFT_851971</name>
</gene>
<feature type="compositionally biased region" description="Basic and acidic residues" evidence="1">
    <location>
        <begin position="66"/>
        <end position="79"/>
    </location>
</feature>
<dbReference type="AlphaFoldDB" id="A0A1Y2C509"/>
<keyword evidence="3" id="KW-1185">Reference proteome</keyword>
<evidence type="ECO:0000313" key="3">
    <source>
        <dbReference type="Proteomes" id="UP000193642"/>
    </source>
</evidence>
<reference evidence="2 3" key="1">
    <citation type="submission" date="2016-07" db="EMBL/GenBank/DDBJ databases">
        <title>Pervasive Adenine N6-methylation of Active Genes in Fungi.</title>
        <authorList>
            <consortium name="DOE Joint Genome Institute"/>
            <person name="Mondo S.J."/>
            <person name="Dannebaum R.O."/>
            <person name="Kuo R.C."/>
            <person name="Labutti K."/>
            <person name="Haridas S."/>
            <person name="Kuo A."/>
            <person name="Salamov A."/>
            <person name="Ahrendt S.R."/>
            <person name="Lipzen A."/>
            <person name="Sullivan W."/>
            <person name="Andreopoulos W.B."/>
            <person name="Clum A."/>
            <person name="Lindquist E."/>
            <person name="Daum C."/>
            <person name="Ramamoorthy G.K."/>
            <person name="Gryganskyi A."/>
            <person name="Culley D."/>
            <person name="Magnuson J.K."/>
            <person name="James T.Y."/>
            <person name="O'Malley M.A."/>
            <person name="Stajich J.E."/>
            <person name="Spatafora J.W."/>
            <person name="Visel A."/>
            <person name="Grigoriev I.V."/>
        </authorList>
    </citation>
    <scope>NUCLEOTIDE SEQUENCE [LARGE SCALE GENOMIC DNA]</scope>
    <source>
        <strain evidence="2 3">JEL800</strain>
    </source>
</reference>
<comment type="caution">
    <text evidence="2">The sequence shown here is derived from an EMBL/GenBank/DDBJ whole genome shotgun (WGS) entry which is preliminary data.</text>
</comment>
<evidence type="ECO:0000313" key="2">
    <source>
        <dbReference type="EMBL" id="ORY41964.1"/>
    </source>
</evidence>
<dbReference type="OrthoDB" id="10587773at2759"/>
<dbReference type="Proteomes" id="UP000193642">
    <property type="component" value="Unassembled WGS sequence"/>
</dbReference>
<dbReference type="EMBL" id="MCGO01000030">
    <property type="protein sequence ID" value="ORY41964.1"/>
    <property type="molecule type" value="Genomic_DNA"/>
</dbReference>
<sequence length="250" mass="27530">MLDPALLSRTITAGPHTLDLTKDELPAVVSPQLMQAMRKRILDLIAFAEANSASTLALEPTPKKRKADEKENAKEEKAAQKAAAATKKAHLTAITKQLQTDLKAKTGKSNLSGGKVYAQLSVSAAEFGTLFGSFPDYPGEKESKVVIRKLLNEEHIKTLFQGIKAAESFTANVFGSRGAFQPSQKIGTRKFEMNSIDIKYSRNTLIAKFSVSLEDKGFSEKESAADREMSHLDFIRGLGYRHGYEDFWDS</sequence>
<feature type="region of interest" description="Disordered" evidence="1">
    <location>
        <begin position="58"/>
        <end position="82"/>
    </location>
</feature>
<protein>
    <submittedName>
        <fullName evidence="2">Uncharacterized protein</fullName>
    </submittedName>
</protein>
<name>A0A1Y2C509_9FUNG</name>
<organism evidence="2 3">
    <name type="scientific">Rhizoclosmatium globosum</name>
    <dbReference type="NCBI Taxonomy" id="329046"/>
    <lineage>
        <taxon>Eukaryota</taxon>
        <taxon>Fungi</taxon>
        <taxon>Fungi incertae sedis</taxon>
        <taxon>Chytridiomycota</taxon>
        <taxon>Chytridiomycota incertae sedis</taxon>
        <taxon>Chytridiomycetes</taxon>
        <taxon>Chytridiales</taxon>
        <taxon>Chytriomycetaceae</taxon>
        <taxon>Rhizoclosmatium</taxon>
    </lineage>
</organism>
<accession>A0A1Y2C509</accession>